<reference evidence="1" key="1">
    <citation type="submission" date="2022-08" db="EMBL/GenBank/DDBJ databases">
        <authorList>
            <consortium name="DOE Joint Genome Institute"/>
            <person name="Min B."/>
            <person name="Riley R."/>
            <person name="Sierra-Patev S."/>
            <person name="Naranjo-Ortiz M."/>
            <person name="Looney B."/>
            <person name="Konkel Z."/>
            <person name="Slot J.C."/>
            <person name="Sakamoto Y."/>
            <person name="Steenwyk J.L."/>
            <person name="Rokas A."/>
            <person name="Carro J."/>
            <person name="Camarero S."/>
            <person name="Ferreira P."/>
            <person name="Molpeceres G."/>
            <person name="Ruiz-Duenas F.J."/>
            <person name="Serrano A."/>
            <person name="Henrissat B."/>
            <person name="Drula E."/>
            <person name="Hughes K.W."/>
            <person name="Mata J.L."/>
            <person name="Ishikawa N.K."/>
            <person name="Vargas-Isla R."/>
            <person name="Ushijima S."/>
            <person name="Smith C.A."/>
            <person name="Ahrendt S."/>
            <person name="Andreopoulos W."/>
            <person name="He G."/>
            <person name="Labutti K."/>
            <person name="Lipzen A."/>
            <person name="Ng V."/>
            <person name="Sandor L."/>
            <person name="Barry K."/>
            <person name="Martinez A.T."/>
            <person name="Xiao Y."/>
            <person name="Gibbons J.G."/>
            <person name="Terashima K."/>
            <person name="Hibbett D.S."/>
            <person name="Grigoriev I.V."/>
        </authorList>
    </citation>
    <scope>NUCLEOTIDE SEQUENCE</scope>
    <source>
        <strain evidence="1">TFB9207</strain>
    </source>
</reference>
<name>A0AA38UFG2_9AGAR</name>
<comment type="caution">
    <text evidence="1">The sequence shown here is derived from an EMBL/GenBank/DDBJ whole genome shotgun (WGS) entry which is preliminary data.</text>
</comment>
<keyword evidence="2" id="KW-1185">Reference proteome</keyword>
<proteinExistence type="predicted"/>
<dbReference type="EMBL" id="MU806118">
    <property type="protein sequence ID" value="KAJ3839594.1"/>
    <property type="molecule type" value="Genomic_DNA"/>
</dbReference>
<dbReference type="Proteomes" id="UP001163846">
    <property type="component" value="Unassembled WGS sequence"/>
</dbReference>
<accession>A0AA38UFG2</accession>
<evidence type="ECO:0000313" key="2">
    <source>
        <dbReference type="Proteomes" id="UP001163846"/>
    </source>
</evidence>
<sequence>MTVPPMNGLSLALLRTSAPLERNQGGGMIAAIRQKFKKRPRIGENFSTEKFAICVHTDCFTAVIDPLNINPSTHRIILTFQLFQIPPDEQIKAEVKKRTMAVVPLNAKLDWGDEVGKRKYIKKIEEITSRTGRMLEFLNDMVEMMLADKKLYESDASGTTRLTEVPLWEEYYRKAVTSVDGAPWSTRCYWYR</sequence>
<organism evidence="1 2">
    <name type="scientific">Lentinula raphanica</name>
    <dbReference type="NCBI Taxonomy" id="153919"/>
    <lineage>
        <taxon>Eukaryota</taxon>
        <taxon>Fungi</taxon>
        <taxon>Dikarya</taxon>
        <taxon>Basidiomycota</taxon>
        <taxon>Agaricomycotina</taxon>
        <taxon>Agaricomycetes</taxon>
        <taxon>Agaricomycetidae</taxon>
        <taxon>Agaricales</taxon>
        <taxon>Marasmiineae</taxon>
        <taxon>Omphalotaceae</taxon>
        <taxon>Lentinula</taxon>
    </lineage>
</organism>
<gene>
    <name evidence="1" type="ORF">F5878DRAFT_615816</name>
</gene>
<dbReference type="AlphaFoldDB" id="A0AA38UFG2"/>
<protein>
    <submittedName>
        <fullName evidence="1">Uncharacterized protein</fullName>
    </submittedName>
</protein>
<evidence type="ECO:0000313" key="1">
    <source>
        <dbReference type="EMBL" id="KAJ3839594.1"/>
    </source>
</evidence>